<reference evidence="1" key="1">
    <citation type="submission" date="2020-02" db="EMBL/GenBank/DDBJ databases">
        <authorList>
            <person name="Meier V. D."/>
        </authorList>
    </citation>
    <scope>NUCLEOTIDE SEQUENCE</scope>
    <source>
        <strain evidence="1">AVDCRST_MAG93</strain>
    </source>
</reference>
<accession>A0A6J4IKP2</accession>
<organism evidence="1">
    <name type="scientific">uncultured Chloroflexia bacterium</name>
    <dbReference type="NCBI Taxonomy" id="1672391"/>
    <lineage>
        <taxon>Bacteria</taxon>
        <taxon>Bacillati</taxon>
        <taxon>Chloroflexota</taxon>
        <taxon>Chloroflexia</taxon>
        <taxon>environmental samples</taxon>
    </lineage>
</organism>
<feature type="non-terminal residue" evidence="1">
    <location>
        <position position="40"/>
    </location>
</feature>
<dbReference type="AlphaFoldDB" id="A0A6J4IKP2"/>
<evidence type="ECO:0000313" key="1">
    <source>
        <dbReference type="EMBL" id="CAA9254321.1"/>
    </source>
</evidence>
<dbReference type="EMBL" id="CADCTR010000647">
    <property type="protein sequence ID" value="CAA9254321.1"/>
    <property type="molecule type" value="Genomic_DNA"/>
</dbReference>
<sequence length="40" mass="4643">MPRGFSEREKERIRSGLIDQGREFLTTYGIKKTNIEDLTG</sequence>
<protein>
    <recommendedName>
        <fullName evidence="2">HTH tetR-type domain-containing protein</fullName>
    </recommendedName>
</protein>
<gene>
    <name evidence="1" type="ORF">AVDCRST_MAG93-1895</name>
</gene>
<proteinExistence type="predicted"/>
<name>A0A6J4IKP2_9CHLR</name>
<evidence type="ECO:0008006" key="2">
    <source>
        <dbReference type="Google" id="ProtNLM"/>
    </source>
</evidence>